<evidence type="ECO:0000313" key="7">
    <source>
        <dbReference type="Proteomes" id="UP000288716"/>
    </source>
</evidence>
<accession>A0A443S7D3</accession>
<sequence length="205" mass="22645">MRKFSRASICLPRITTKFTLDDIFEKYIGKFGKFQKLLTVYIFIIVAPLVGFNMTTNFLILLEPPHLCDRPKSAQNNTASENSNSSSLCGANLNVDGTSIKLQHVSLDCNNTRNDWVCENNWKAKLVHVAYRAGSFCGMLVIGVLSDRYGRIPTTIFCFSIAGIAGLSTIFAANNYVFFLICRAFMGFVSFKGTVPVVLGGSTIL</sequence>
<feature type="transmembrane region" description="Helical" evidence="5">
    <location>
        <begin position="38"/>
        <end position="62"/>
    </location>
</feature>
<keyword evidence="7" id="KW-1185">Reference proteome</keyword>
<dbReference type="VEuPathDB" id="VectorBase:LDEU008619"/>
<dbReference type="InterPro" id="IPR005828">
    <property type="entry name" value="MFS_sugar_transport-like"/>
</dbReference>
<evidence type="ECO:0000313" key="6">
    <source>
        <dbReference type="EMBL" id="RWS23421.1"/>
    </source>
</evidence>
<evidence type="ECO:0000256" key="1">
    <source>
        <dbReference type="ARBA" id="ARBA00004141"/>
    </source>
</evidence>
<gene>
    <name evidence="6" type="ORF">B4U80_13931</name>
</gene>
<name>A0A443S7D3_9ACAR</name>
<evidence type="ECO:0000256" key="5">
    <source>
        <dbReference type="SAM" id="Phobius"/>
    </source>
</evidence>
<dbReference type="Gene3D" id="1.20.1250.20">
    <property type="entry name" value="MFS general substrate transporter like domains"/>
    <property type="match status" value="1"/>
</dbReference>
<evidence type="ECO:0000256" key="3">
    <source>
        <dbReference type="ARBA" id="ARBA00022989"/>
    </source>
</evidence>
<dbReference type="STRING" id="299467.A0A443S7D3"/>
<protein>
    <submittedName>
        <fullName evidence="6">Solute carrier family 22 member 5-like protein</fullName>
    </submittedName>
</protein>
<evidence type="ECO:0000256" key="4">
    <source>
        <dbReference type="ARBA" id="ARBA00023136"/>
    </source>
</evidence>
<comment type="caution">
    <text evidence="6">The sequence shown here is derived from an EMBL/GenBank/DDBJ whole genome shotgun (WGS) entry which is preliminary data.</text>
</comment>
<dbReference type="PANTHER" id="PTHR24064">
    <property type="entry name" value="SOLUTE CARRIER FAMILY 22 MEMBER"/>
    <property type="match status" value="1"/>
</dbReference>
<evidence type="ECO:0000256" key="2">
    <source>
        <dbReference type="ARBA" id="ARBA00022692"/>
    </source>
</evidence>
<keyword evidence="3 5" id="KW-1133">Transmembrane helix</keyword>
<feature type="transmembrane region" description="Helical" evidence="5">
    <location>
        <begin position="152"/>
        <end position="171"/>
    </location>
</feature>
<dbReference type="OrthoDB" id="2544694at2759"/>
<comment type="subcellular location">
    <subcellularLocation>
        <location evidence="1">Membrane</location>
        <topology evidence="1">Multi-pass membrane protein</topology>
    </subcellularLocation>
</comment>
<dbReference type="SUPFAM" id="SSF103473">
    <property type="entry name" value="MFS general substrate transporter"/>
    <property type="match status" value="1"/>
</dbReference>
<reference evidence="6 7" key="1">
    <citation type="journal article" date="2018" name="Gigascience">
        <title>Genomes of trombidid mites reveal novel predicted allergens and laterally-transferred genes associated with secondary metabolism.</title>
        <authorList>
            <person name="Dong X."/>
            <person name="Chaisiri K."/>
            <person name="Xia D."/>
            <person name="Armstrong S.D."/>
            <person name="Fang Y."/>
            <person name="Donnelly M.J."/>
            <person name="Kadowaki T."/>
            <person name="McGarry J.W."/>
            <person name="Darby A.C."/>
            <person name="Makepeace B.L."/>
        </authorList>
    </citation>
    <scope>NUCLEOTIDE SEQUENCE [LARGE SCALE GENOMIC DNA]</scope>
    <source>
        <strain evidence="6">UoL-UT</strain>
    </source>
</reference>
<organism evidence="6 7">
    <name type="scientific">Leptotrombidium deliense</name>
    <dbReference type="NCBI Taxonomy" id="299467"/>
    <lineage>
        <taxon>Eukaryota</taxon>
        <taxon>Metazoa</taxon>
        <taxon>Ecdysozoa</taxon>
        <taxon>Arthropoda</taxon>
        <taxon>Chelicerata</taxon>
        <taxon>Arachnida</taxon>
        <taxon>Acari</taxon>
        <taxon>Acariformes</taxon>
        <taxon>Trombidiformes</taxon>
        <taxon>Prostigmata</taxon>
        <taxon>Anystina</taxon>
        <taxon>Parasitengona</taxon>
        <taxon>Trombiculoidea</taxon>
        <taxon>Trombiculidae</taxon>
        <taxon>Leptotrombidium</taxon>
    </lineage>
</organism>
<dbReference type="Proteomes" id="UP000288716">
    <property type="component" value="Unassembled WGS sequence"/>
</dbReference>
<dbReference type="GO" id="GO:0016020">
    <property type="term" value="C:membrane"/>
    <property type="evidence" value="ECO:0007669"/>
    <property type="project" value="UniProtKB-SubCell"/>
</dbReference>
<feature type="transmembrane region" description="Helical" evidence="5">
    <location>
        <begin position="129"/>
        <end position="145"/>
    </location>
</feature>
<keyword evidence="2 5" id="KW-0812">Transmembrane</keyword>
<dbReference type="Pfam" id="PF00083">
    <property type="entry name" value="Sugar_tr"/>
    <property type="match status" value="1"/>
</dbReference>
<dbReference type="EMBL" id="NCKV01006479">
    <property type="protein sequence ID" value="RWS23421.1"/>
    <property type="molecule type" value="Genomic_DNA"/>
</dbReference>
<proteinExistence type="predicted"/>
<dbReference type="AlphaFoldDB" id="A0A443S7D3"/>
<keyword evidence="4 5" id="KW-0472">Membrane</keyword>
<dbReference type="GO" id="GO:0022857">
    <property type="term" value="F:transmembrane transporter activity"/>
    <property type="evidence" value="ECO:0007669"/>
    <property type="project" value="InterPro"/>
</dbReference>
<dbReference type="InterPro" id="IPR036259">
    <property type="entry name" value="MFS_trans_sf"/>
</dbReference>